<organism evidence="2 3">
    <name type="scientific">Castilleja foliolosa</name>
    <dbReference type="NCBI Taxonomy" id="1961234"/>
    <lineage>
        <taxon>Eukaryota</taxon>
        <taxon>Viridiplantae</taxon>
        <taxon>Streptophyta</taxon>
        <taxon>Embryophyta</taxon>
        <taxon>Tracheophyta</taxon>
        <taxon>Spermatophyta</taxon>
        <taxon>Magnoliopsida</taxon>
        <taxon>eudicotyledons</taxon>
        <taxon>Gunneridae</taxon>
        <taxon>Pentapetalae</taxon>
        <taxon>asterids</taxon>
        <taxon>lamiids</taxon>
        <taxon>Lamiales</taxon>
        <taxon>Orobanchaceae</taxon>
        <taxon>Pedicularideae</taxon>
        <taxon>Castillejinae</taxon>
        <taxon>Castilleja</taxon>
    </lineage>
</organism>
<evidence type="ECO:0000256" key="1">
    <source>
        <dbReference type="SAM" id="MobiDB-lite"/>
    </source>
</evidence>
<evidence type="ECO:0008006" key="4">
    <source>
        <dbReference type="Google" id="ProtNLM"/>
    </source>
</evidence>
<dbReference type="NCBIfam" id="TIGR01589">
    <property type="entry name" value="A_thal_3526"/>
    <property type="match status" value="1"/>
</dbReference>
<proteinExistence type="predicted"/>
<protein>
    <recommendedName>
        <fullName evidence="4">Angiotensin-converting enzyme 2</fullName>
    </recommendedName>
</protein>
<comment type="caution">
    <text evidence="2">The sequence shown here is derived from an EMBL/GenBank/DDBJ whole genome shotgun (WGS) entry which is preliminary data.</text>
</comment>
<gene>
    <name evidence="2" type="ORF">CASFOL_040181</name>
</gene>
<name>A0ABD3BGF7_9LAMI</name>
<feature type="region of interest" description="Disordered" evidence="1">
    <location>
        <begin position="256"/>
        <end position="292"/>
    </location>
</feature>
<evidence type="ECO:0000313" key="3">
    <source>
        <dbReference type="Proteomes" id="UP001632038"/>
    </source>
</evidence>
<dbReference type="AlphaFoldDB" id="A0ABD3BGF7"/>
<dbReference type="InterPro" id="IPR006476">
    <property type="entry name" value="CHP01589_pln"/>
</dbReference>
<accession>A0ABD3BGF7</accession>
<keyword evidence="3" id="KW-1185">Reference proteome</keyword>
<dbReference type="Proteomes" id="UP001632038">
    <property type="component" value="Unassembled WGS sequence"/>
</dbReference>
<dbReference type="PANTHER" id="PTHR31871:SF61">
    <property type="entry name" value="OS06G0705300 PROTEIN"/>
    <property type="match status" value="1"/>
</dbReference>
<dbReference type="EMBL" id="JAVIJP010000099">
    <property type="protein sequence ID" value="KAL3615887.1"/>
    <property type="molecule type" value="Genomic_DNA"/>
</dbReference>
<evidence type="ECO:0000313" key="2">
    <source>
        <dbReference type="EMBL" id="KAL3615887.1"/>
    </source>
</evidence>
<sequence>MACIQSSDQEIDRVKESIEKCMQLYMNKRETVSFLSTHCNIQPVITRIVWDRLERENREFFRAYYVRLAVKDQIMEFNRLLALQAEQLMRQSEFVAANANQFDYNRSYTTQQMLTPNGVQAMMQQRPENMNHMYPLTNNRLSIQESAQQAFDQSILPQNMFVSQTPNMVSDFDFEIPSNFMSTNPPMGDTSMPLSGNRSEQFEDYLASLIFLEQHRPASARQYPVNSISTSGLSLSNNGQYLDELLSNNMVWEQHPPISTRRHPSDSSSCTGDEEILDNGSAGSLRNPFFGQ</sequence>
<reference evidence="3" key="1">
    <citation type="journal article" date="2024" name="IScience">
        <title>Strigolactones Initiate the Formation of Haustorium-like Structures in Castilleja.</title>
        <authorList>
            <person name="Buerger M."/>
            <person name="Peterson D."/>
            <person name="Chory J."/>
        </authorList>
    </citation>
    <scope>NUCLEOTIDE SEQUENCE [LARGE SCALE GENOMIC DNA]</scope>
</reference>
<dbReference type="Pfam" id="PF09713">
    <property type="entry name" value="A_thal_3526"/>
    <property type="match status" value="1"/>
</dbReference>
<dbReference type="PANTHER" id="PTHR31871">
    <property type="entry name" value="OS02G0137100 PROTEIN"/>
    <property type="match status" value="1"/>
</dbReference>